<evidence type="ECO:0000313" key="9">
    <source>
        <dbReference type="EMBL" id="CAD9226946.1"/>
    </source>
</evidence>
<organism evidence="9">
    <name type="scientific">Tetraselmis chuii</name>
    <dbReference type="NCBI Taxonomy" id="63592"/>
    <lineage>
        <taxon>Eukaryota</taxon>
        <taxon>Viridiplantae</taxon>
        <taxon>Chlorophyta</taxon>
        <taxon>core chlorophytes</taxon>
        <taxon>Chlorodendrophyceae</taxon>
        <taxon>Chlorodendrales</taxon>
        <taxon>Chlorodendraceae</taxon>
        <taxon>Tetraselmis</taxon>
    </lineage>
</organism>
<dbReference type="Pfam" id="PF10780">
    <property type="entry name" value="MRP_L53"/>
    <property type="match status" value="1"/>
</dbReference>
<dbReference type="InterPro" id="IPR019716">
    <property type="entry name" value="Ribosomal_mL53"/>
</dbReference>
<comment type="similarity">
    <text evidence="2">Belongs to the mitochondrion-specific ribosomal protein mL53 family.</text>
</comment>
<evidence type="ECO:0000256" key="4">
    <source>
        <dbReference type="ARBA" id="ARBA00022980"/>
    </source>
</evidence>
<comment type="subcellular location">
    <subcellularLocation>
        <location evidence="1">Mitochondrion</location>
    </subcellularLocation>
</comment>
<gene>
    <name evidence="9" type="ORF">TCHU04912_LOCUS21694</name>
</gene>
<keyword evidence="6" id="KW-0687">Ribonucleoprotein</keyword>
<dbReference type="EMBL" id="HBGG01042038">
    <property type="protein sequence ID" value="CAD9226946.1"/>
    <property type="molecule type" value="Transcribed_RNA"/>
</dbReference>
<dbReference type="PANTHER" id="PTHR33618">
    <property type="entry name" value="39S RIBOSOMAL PROTEIN L53, MITOCHONDRIAL"/>
    <property type="match status" value="1"/>
</dbReference>
<dbReference type="InterPro" id="IPR036249">
    <property type="entry name" value="Thioredoxin-like_sf"/>
</dbReference>
<evidence type="ECO:0000256" key="3">
    <source>
        <dbReference type="ARBA" id="ARBA00022946"/>
    </source>
</evidence>
<evidence type="ECO:0000256" key="5">
    <source>
        <dbReference type="ARBA" id="ARBA00023128"/>
    </source>
</evidence>
<keyword evidence="4" id="KW-0689">Ribosomal protein</keyword>
<dbReference type="Gene3D" id="3.40.30.10">
    <property type="entry name" value="Glutaredoxin"/>
    <property type="match status" value="1"/>
</dbReference>
<proteinExistence type="inferred from homology"/>
<name>A0A7S1TAA0_9CHLO</name>
<dbReference type="AlphaFoldDB" id="A0A7S1TAA0"/>
<evidence type="ECO:0000256" key="2">
    <source>
        <dbReference type="ARBA" id="ARBA00005557"/>
    </source>
</evidence>
<sequence length="127" mass="14298">MSLKQLNRVLIRFNPAQPGSKSIKEFVARCGAKKAKTSNPECVVKTQLSVKSIEPTVTVEYANGYKDVFHTRNLTAEQIVNSIKDRRDLLDSQVLLKKNGVTENDKFDSDWGQAGCFQPRIWTSVEP</sequence>
<dbReference type="GO" id="GO:0005762">
    <property type="term" value="C:mitochondrial large ribosomal subunit"/>
    <property type="evidence" value="ECO:0007669"/>
    <property type="project" value="TreeGrafter"/>
</dbReference>
<evidence type="ECO:0000256" key="8">
    <source>
        <dbReference type="ARBA" id="ARBA00042721"/>
    </source>
</evidence>
<accession>A0A7S1TAA0</accession>
<evidence type="ECO:0000256" key="7">
    <source>
        <dbReference type="ARBA" id="ARBA00035180"/>
    </source>
</evidence>
<dbReference type="InterPro" id="IPR052473">
    <property type="entry name" value="mtLSU_mL53"/>
</dbReference>
<keyword evidence="5" id="KW-0496">Mitochondrion</keyword>
<dbReference type="SUPFAM" id="SSF52833">
    <property type="entry name" value="Thioredoxin-like"/>
    <property type="match status" value="1"/>
</dbReference>
<evidence type="ECO:0000256" key="6">
    <source>
        <dbReference type="ARBA" id="ARBA00023274"/>
    </source>
</evidence>
<reference evidence="9" key="1">
    <citation type="submission" date="2021-01" db="EMBL/GenBank/DDBJ databases">
        <authorList>
            <person name="Corre E."/>
            <person name="Pelletier E."/>
            <person name="Niang G."/>
            <person name="Scheremetjew M."/>
            <person name="Finn R."/>
            <person name="Kale V."/>
            <person name="Holt S."/>
            <person name="Cochrane G."/>
            <person name="Meng A."/>
            <person name="Brown T."/>
            <person name="Cohen L."/>
        </authorList>
    </citation>
    <scope>NUCLEOTIDE SEQUENCE</scope>
    <source>
        <strain evidence="9">PLY429</strain>
    </source>
</reference>
<dbReference type="PANTHER" id="PTHR33618:SF1">
    <property type="entry name" value="LARGE RIBOSOMAL SUBUNIT PROTEIN ML53"/>
    <property type="match status" value="1"/>
</dbReference>
<evidence type="ECO:0000256" key="1">
    <source>
        <dbReference type="ARBA" id="ARBA00004173"/>
    </source>
</evidence>
<keyword evidence="3" id="KW-0809">Transit peptide</keyword>
<protein>
    <recommendedName>
        <fullName evidence="7">Large ribosomal subunit protein mL53</fullName>
    </recommendedName>
    <alternativeName>
        <fullName evidence="8">39S ribosomal protein L53, mitochondrial</fullName>
    </alternativeName>
</protein>